<name>A0A1F5ZJF9_9BACT</name>
<dbReference type="Proteomes" id="UP000176923">
    <property type="component" value="Unassembled WGS sequence"/>
</dbReference>
<dbReference type="EMBL" id="MFJL01000044">
    <property type="protein sequence ID" value="OGG12531.1"/>
    <property type="molecule type" value="Genomic_DNA"/>
</dbReference>
<protein>
    <submittedName>
        <fullName evidence="1">Uncharacterized protein</fullName>
    </submittedName>
</protein>
<dbReference type="AlphaFoldDB" id="A0A1F5ZJF9"/>
<reference evidence="1 2" key="1">
    <citation type="journal article" date="2016" name="Nat. Commun.">
        <title>Thousands of microbial genomes shed light on interconnected biogeochemical processes in an aquifer system.</title>
        <authorList>
            <person name="Anantharaman K."/>
            <person name="Brown C.T."/>
            <person name="Hug L.A."/>
            <person name="Sharon I."/>
            <person name="Castelle C.J."/>
            <person name="Probst A.J."/>
            <person name="Thomas B.C."/>
            <person name="Singh A."/>
            <person name="Wilkins M.J."/>
            <person name="Karaoz U."/>
            <person name="Brodie E.L."/>
            <person name="Williams K.H."/>
            <person name="Hubbard S.S."/>
            <person name="Banfield J.F."/>
        </authorList>
    </citation>
    <scope>NUCLEOTIDE SEQUENCE [LARGE SCALE GENOMIC DNA]</scope>
</reference>
<gene>
    <name evidence="1" type="ORF">A3D77_04260</name>
</gene>
<proteinExistence type="predicted"/>
<evidence type="ECO:0000313" key="2">
    <source>
        <dbReference type="Proteomes" id="UP000176923"/>
    </source>
</evidence>
<dbReference type="STRING" id="1798382.A3D77_04260"/>
<accession>A0A1F5ZJF9</accession>
<comment type="caution">
    <text evidence="1">The sequence shown here is derived from an EMBL/GenBank/DDBJ whole genome shotgun (WGS) entry which is preliminary data.</text>
</comment>
<evidence type="ECO:0000313" key="1">
    <source>
        <dbReference type="EMBL" id="OGG12531.1"/>
    </source>
</evidence>
<organism evidence="1 2">
    <name type="scientific">Candidatus Gottesmanbacteria bacterium RIFCSPHIGHO2_02_FULL_39_11</name>
    <dbReference type="NCBI Taxonomy" id="1798382"/>
    <lineage>
        <taxon>Bacteria</taxon>
        <taxon>Candidatus Gottesmaniibacteriota</taxon>
    </lineage>
</organism>
<sequence>MNKEVIYQTYGETAKNILIEAYPQYVASVTLWIEFQKVSRKASLSLVSAVIGGLRDHGLTVENKHGVGYRLNPPDVASTE</sequence>